<dbReference type="InterPro" id="IPR011991">
    <property type="entry name" value="ArsR-like_HTH"/>
</dbReference>
<feature type="transmembrane region" description="Helical" evidence="1">
    <location>
        <begin position="148"/>
        <end position="169"/>
    </location>
</feature>
<dbReference type="PROSITE" id="PS50987">
    <property type="entry name" value="HTH_ARSR_2"/>
    <property type="match status" value="1"/>
</dbReference>
<feature type="domain" description="HTH arsR-type" evidence="2">
    <location>
        <begin position="175"/>
        <end position="253"/>
    </location>
</feature>
<dbReference type="Pfam" id="PF09339">
    <property type="entry name" value="HTH_IclR"/>
    <property type="match status" value="1"/>
</dbReference>
<dbReference type="CDD" id="cd00090">
    <property type="entry name" value="HTH_ARSR"/>
    <property type="match status" value="1"/>
</dbReference>
<dbReference type="InterPro" id="IPR005471">
    <property type="entry name" value="Tscrpt_reg_IclR_N"/>
</dbReference>
<protein>
    <recommendedName>
        <fullName evidence="2">HTH arsR-type domain-containing protein</fullName>
    </recommendedName>
</protein>
<dbReference type="InterPro" id="IPR036388">
    <property type="entry name" value="WH-like_DNA-bd_sf"/>
</dbReference>
<dbReference type="SUPFAM" id="SSF46785">
    <property type="entry name" value="Winged helix' DNA-binding domain"/>
    <property type="match status" value="1"/>
</dbReference>
<dbReference type="EMBL" id="AP031322">
    <property type="protein sequence ID" value="BFH72965.1"/>
    <property type="molecule type" value="Genomic_DNA"/>
</dbReference>
<keyword evidence="1" id="KW-1133">Transmembrane helix</keyword>
<accession>A0AAT9GPU9</accession>
<evidence type="ECO:0000256" key="1">
    <source>
        <dbReference type="SAM" id="Phobius"/>
    </source>
</evidence>
<dbReference type="InterPro" id="IPR036390">
    <property type="entry name" value="WH_DNA-bd_sf"/>
</dbReference>
<reference evidence="3" key="1">
    <citation type="submission" date="2024-03" db="EMBL/GenBank/DDBJ databases">
        <title>Complete genome sequence of Sulfurisphaera javensis strain KD-1.</title>
        <authorList>
            <person name="Sakai H."/>
            <person name="Nur N."/>
            <person name="Suwanto A."/>
            <person name="Kurosawa N."/>
        </authorList>
    </citation>
    <scope>NUCLEOTIDE SEQUENCE</scope>
    <source>
        <strain evidence="3">KD-1</strain>
    </source>
</reference>
<dbReference type="KEGG" id="sjv:SJAV_09090"/>
<dbReference type="GO" id="GO:0003700">
    <property type="term" value="F:DNA-binding transcription factor activity"/>
    <property type="evidence" value="ECO:0007669"/>
    <property type="project" value="InterPro"/>
</dbReference>
<proteinExistence type="predicted"/>
<organism evidence="3">
    <name type="scientific">Sulfurisphaera javensis</name>
    <dbReference type="NCBI Taxonomy" id="2049879"/>
    <lineage>
        <taxon>Archaea</taxon>
        <taxon>Thermoproteota</taxon>
        <taxon>Thermoprotei</taxon>
        <taxon>Sulfolobales</taxon>
        <taxon>Sulfolobaceae</taxon>
        <taxon>Sulfurisphaera</taxon>
    </lineage>
</organism>
<dbReference type="InterPro" id="IPR001845">
    <property type="entry name" value="HTH_ArsR_DNA-bd_dom"/>
</dbReference>
<sequence>MLFILLLMPLISKGDSGTINIYYNGTIVAELHNVSEFTLIGEYAGDLRVVGAEYNLSGNHLFLRGNGTIYVFYRANLPKGVIQMQENQNFTVNVFLPTNASITYISPQPYSFTAVNGFYNITFTNTNKITILYAELIPQVKSNEDTEFYLVIALIILDVILISGIVYLIKGRKQKETLAKDEEAEVVTEVLDERDKIVLEAIKDGSITLAEIIRKTGLPKATAYRRVKKLVKLGYVEEIREGGKVKYALKKKD</sequence>
<gene>
    <name evidence="3" type="ORF">SJAV_09090</name>
</gene>
<dbReference type="Gene3D" id="1.10.10.10">
    <property type="entry name" value="Winged helix-like DNA-binding domain superfamily/Winged helix DNA-binding domain"/>
    <property type="match status" value="1"/>
</dbReference>
<keyword evidence="1" id="KW-0812">Transmembrane</keyword>
<evidence type="ECO:0000259" key="2">
    <source>
        <dbReference type="PROSITE" id="PS50987"/>
    </source>
</evidence>
<keyword evidence="1" id="KW-0472">Membrane</keyword>
<dbReference type="AlphaFoldDB" id="A0AAT9GPU9"/>
<name>A0AAT9GPU9_9CREN</name>
<evidence type="ECO:0000313" key="3">
    <source>
        <dbReference type="EMBL" id="BFH72965.1"/>
    </source>
</evidence>
<dbReference type="GO" id="GO:0003677">
    <property type="term" value="F:DNA binding"/>
    <property type="evidence" value="ECO:0007669"/>
    <property type="project" value="InterPro"/>
</dbReference>